<dbReference type="EMBL" id="QJPH01000332">
    <property type="protein sequence ID" value="PZN77669.1"/>
    <property type="molecule type" value="Genomic_DNA"/>
</dbReference>
<dbReference type="AlphaFoldDB" id="A0A2W4R609"/>
<dbReference type="Proteomes" id="UP000249396">
    <property type="component" value="Unassembled WGS sequence"/>
</dbReference>
<organism evidence="2 3">
    <name type="scientific">Candidatus Methylumidiphilus alinenensis</name>
    <dbReference type="NCBI Taxonomy" id="2202197"/>
    <lineage>
        <taxon>Bacteria</taxon>
        <taxon>Pseudomonadati</taxon>
        <taxon>Pseudomonadota</taxon>
        <taxon>Gammaproteobacteria</taxon>
        <taxon>Methylococcales</taxon>
        <taxon>Candidatus Methylumidiphilus</taxon>
    </lineage>
</organism>
<accession>A0A2W4R609</accession>
<sequence length="145" mass="15541">MKLNPILMLILASAFLAACASAPKQQAAPPATQASSTPAAPANDFPTLTRVEYVLSCMQEKGGRNYDNLYHCVCAVDKIAAKISHEEFMQAQTFETNKNLAGERGGVFRDPPQSKVLRDKLKAVNDEAVAACFPNGGKVSSPKTK</sequence>
<evidence type="ECO:0000313" key="2">
    <source>
        <dbReference type="EMBL" id="PZN77669.1"/>
    </source>
</evidence>
<reference evidence="2 3" key="1">
    <citation type="journal article" date="2018" name="Aquat. Microb. Ecol.">
        <title>Gammaproteobacterial methanotrophs dominate.</title>
        <authorList>
            <person name="Rissanen A.J."/>
            <person name="Saarenheimo J."/>
            <person name="Tiirola M."/>
            <person name="Peura S."/>
            <person name="Aalto S.L."/>
            <person name="Karvinen A."/>
            <person name="Nykanen H."/>
        </authorList>
    </citation>
    <scope>NUCLEOTIDE SEQUENCE [LARGE SCALE GENOMIC DNA]</scope>
    <source>
        <strain evidence="2">AMbin10</strain>
    </source>
</reference>
<comment type="caution">
    <text evidence="2">The sequence shown here is derived from an EMBL/GenBank/DDBJ whole genome shotgun (WGS) entry which is preliminary data.</text>
</comment>
<evidence type="ECO:0000256" key="1">
    <source>
        <dbReference type="SAM" id="SignalP"/>
    </source>
</evidence>
<gene>
    <name evidence="2" type="ORF">DM484_14300</name>
</gene>
<name>A0A2W4R609_9GAMM</name>
<feature type="chain" id="PRO_5016094328" evidence="1">
    <location>
        <begin position="28"/>
        <end position="145"/>
    </location>
</feature>
<dbReference type="PROSITE" id="PS51257">
    <property type="entry name" value="PROKAR_LIPOPROTEIN"/>
    <property type="match status" value="1"/>
</dbReference>
<evidence type="ECO:0000313" key="3">
    <source>
        <dbReference type="Proteomes" id="UP000249396"/>
    </source>
</evidence>
<proteinExistence type="predicted"/>
<feature type="signal peptide" evidence="1">
    <location>
        <begin position="1"/>
        <end position="27"/>
    </location>
</feature>
<protein>
    <submittedName>
        <fullName evidence="2">Uncharacterized protein</fullName>
    </submittedName>
</protein>
<keyword evidence="1" id="KW-0732">Signal</keyword>